<evidence type="ECO:0000313" key="1">
    <source>
        <dbReference type="EMBL" id="GFY06361.1"/>
    </source>
</evidence>
<dbReference type="PANTHER" id="PTHR47331">
    <property type="entry name" value="PHD-TYPE DOMAIN-CONTAINING PROTEIN"/>
    <property type="match status" value="1"/>
</dbReference>
<accession>A0A8X6S609</accession>
<reference evidence="1" key="1">
    <citation type="submission" date="2020-08" db="EMBL/GenBank/DDBJ databases">
        <title>Multicomponent nature underlies the extraordinary mechanical properties of spider dragline silk.</title>
        <authorList>
            <person name="Kono N."/>
            <person name="Nakamura H."/>
            <person name="Mori M."/>
            <person name="Yoshida Y."/>
            <person name="Ohtoshi R."/>
            <person name="Malay A.D."/>
            <person name="Moran D.A.P."/>
            <person name="Tomita M."/>
            <person name="Numata K."/>
            <person name="Arakawa K."/>
        </authorList>
    </citation>
    <scope>NUCLEOTIDE SEQUENCE</scope>
</reference>
<dbReference type="AlphaFoldDB" id="A0A8X6S609"/>
<dbReference type="EMBL" id="BMAU01021258">
    <property type="protein sequence ID" value="GFY06361.1"/>
    <property type="molecule type" value="Genomic_DNA"/>
</dbReference>
<keyword evidence="2" id="KW-1185">Reference proteome</keyword>
<gene>
    <name evidence="1" type="primary">AVEN_139725_1</name>
    <name evidence="1" type="ORF">TNCV_2681491</name>
</gene>
<sequence length="205" mass="24029">MGTSCAPYLSTRTLTQLAFDERERYPLASFATLHHFYVDDLLSGAATEKEAVELVWQLKEMMKKKGGFNLRKWQSNREIVIKEVAENKDLKRVQNNEEIKILGIQWNPKSDFFSFSVSLLEERCIYSKRDVLSEIARVFDPLGLLSPCIVFMKILLQELWKLNLEWDEPIPEDLNKQWTTFRKELHLIEKNENTEVCLATFIHST</sequence>
<proteinExistence type="predicted"/>
<evidence type="ECO:0000313" key="2">
    <source>
        <dbReference type="Proteomes" id="UP000887159"/>
    </source>
</evidence>
<organism evidence="1 2">
    <name type="scientific">Trichonephila clavipes</name>
    <name type="common">Golden silk orbweaver</name>
    <name type="synonym">Nephila clavipes</name>
    <dbReference type="NCBI Taxonomy" id="2585209"/>
    <lineage>
        <taxon>Eukaryota</taxon>
        <taxon>Metazoa</taxon>
        <taxon>Ecdysozoa</taxon>
        <taxon>Arthropoda</taxon>
        <taxon>Chelicerata</taxon>
        <taxon>Arachnida</taxon>
        <taxon>Araneae</taxon>
        <taxon>Araneomorphae</taxon>
        <taxon>Entelegynae</taxon>
        <taxon>Araneoidea</taxon>
        <taxon>Nephilidae</taxon>
        <taxon>Trichonephila</taxon>
    </lineage>
</organism>
<dbReference type="InterPro" id="IPR008042">
    <property type="entry name" value="Retrotrans_Pao"/>
</dbReference>
<protein>
    <submittedName>
        <fullName evidence="1">Integrase catalytic domain-containing protein</fullName>
    </submittedName>
</protein>
<dbReference type="Pfam" id="PF05380">
    <property type="entry name" value="Peptidase_A17"/>
    <property type="match status" value="1"/>
</dbReference>
<name>A0A8X6S609_TRICX</name>
<comment type="caution">
    <text evidence="1">The sequence shown here is derived from an EMBL/GenBank/DDBJ whole genome shotgun (WGS) entry which is preliminary data.</text>
</comment>
<dbReference type="Proteomes" id="UP000887159">
    <property type="component" value="Unassembled WGS sequence"/>
</dbReference>